<feature type="compositionally biased region" description="Basic and acidic residues" evidence="1">
    <location>
        <begin position="21"/>
        <end position="38"/>
    </location>
</feature>
<name>A0AAV7VUV9_PLEWA</name>
<dbReference type="Proteomes" id="UP001066276">
    <property type="component" value="Chromosome 2_1"/>
</dbReference>
<sequence>MPRTEDEKTEADEVPVTSGEHSGETRDPEKSTFRHDPGGHQGHRNPIFPIGHRGEEAGKRGEGLRRACAKGVTGESVSKRVETWAEH</sequence>
<feature type="compositionally biased region" description="Basic and acidic residues" evidence="1">
    <location>
        <begin position="52"/>
        <end position="65"/>
    </location>
</feature>
<reference evidence="2" key="1">
    <citation type="journal article" date="2022" name="bioRxiv">
        <title>Sequencing and chromosome-scale assembly of the giantPleurodeles waltlgenome.</title>
        <authorList>
            <person name="Brown T."/>
            <person name="Elewa A."/>
            <person name="Iarovenko S."/>
            <person name="Subramanian E."/>
            <person name="Araus A.J."/>
            <person name="Petzold A."/>
            <person name="Susuki M."/>
            <person name="Suzuki K.-i.T."/>
            <person name="Hayashi T."/>
            <person name="Toyoda A."/>
            <person name="Oliveira C."/>
            <person name="Osipova E."/>
            <person name="Leigh N.D."/>
            <person name="Simon A."/>
            <person name="Yun M.H."/>
        </authorList>
    </citation>
    <scope>NUCLEOTIDE SEQUENCE</scope>
    <source>
        <strain evidence="2">20211129_DDA</strain>
        <tissue evidence="2">Liver</tissue>
    </source>
</reference>
<dbReference type="AlphaFoldDB" id="A0AAV7VUV9"/>
<evidence type="ECO:0000313" key="2">
    <source>
        <dbReference type="EMBL" id="KAJ1204445.1"/>
    </source>
</evidence>
<organism evidence="2 3">
    <name type="scientific">Pleurodeles waltl</name>
    <name type="common">Iberian ribbed newt</name>
    <dbReference type="NCBI Taxonomy" id="8319"/>
    <lineage>
        <taxon>Eukaryota</taxon>
        <taxon>Metazoa</taxon>
        <taxon>Chordata</taxon>
        <taxon>Craniata</taxon>
        <taxon>Vertebrata</taxon>
        <taxon>Euteleostomi</taxon>
        <taxon>Amphibia</taxon>
        <taxon>Batrachia</taxon>
        <taxon>Caudata</taxon>
        <taxon>Salamandroidea</taxon>
        <taxon>Salamandridae</taxon>
        <taxon>Pleurodelinae</taxon>
        <taxon>Pleurodeles</taxon>
    </lineage>
</organism>
<feature type="region of interest" description="Disordered" evidence="1">
    <location>
        <begin position="1"/>
        <end position="66"/>
    </location>
</feature>
<proteinExistence type="predicted"/>
<evidence type="ECO:0000256" key="1">
    <source>
        <dbReference type="SAM" id="MobiDB-lite"/>
    </source>
</evidence>
<dbReference type="EMBL" id="JANPWB010000003">
    <property type="protein sequence ID" value="KAJ1204445.1"/>
    <property type="molecule type" value="Genomic_DNA"/>
</dbReference>
<keyword evidence="3" id="KW-1185">Reference proteome</keyword>
<comment type="caution">
    <text evidence="2">The sequence shown here is derived from an EMBL/GenBank/DDBJ whole genome shotgun (WGS) entry which is preliminary data.</text>
</comment>
<protein>
    <submittedName>
        <fullName evidence="2">Uncharacterized protein</fullName>
    </submittedName>
</protein>
<evidence type="ECO:0000313" key="3">
    <source>
        <dbReference type="Proteomes" id="UP001066276"/>
    </source>
</evidence>
<accession>A0AAV7VUV9</accession>
<gene>
    <name evidence="2" type="ORF">NDU88_008223</name>
</gene>